<organism evidence="1 2">
    <name type="scientific">Clostridium rhizosphaerae</name>
    <dbReference type="NCBI Taxonomy" id="2803861"/>
    <lineage>
        <taxon>Bacteria</taxon>
        <taxon>Bacillati</taxon>
        <taxon>Bacillota</taxon>
        <taxon>Clostridia</taxon>
        <taxon>Eubacteriales</taxon>
        <taxon>Clostridiaceae</taxon>
        <taxon>Clostridium</taxon>
    </lineage>
</organism>
<sequence>MYKTNSKRGEYFLERSGVISAKDILNDCLETINRESEEIIQELKYRGTEILLDEIQDDIESEELGNVIEDEVIESYAMSIFNDALQINGVEYLEQSDKEIILKATENELIKLVMKDSNIKFGGEIVLSMDEYKMIVPFVDKQTGDISNDGIKRILLLKKLDKMI</sequence>
<keyword evidence="2" id="KW-1185">Reference proteome</keyword>
<proteinExistence type="predicted"/>
<dbReference type="RefSeq" id="WP_202750471.1">
    <property type="nucleotide sequence ID" value="NZ_JAESWC010000017.1"/>
</dbReference>
<accession>A0ABS1TEQ2</accession>
<protein>
    <submittedName>
        <fullName evidence="1">Uncharacterized protein</fullName>
    </submittedName>
</protein>
<gene>
    <name evidence="1" type="ORF">JK636_18605</name>
</gene>
<evidence type="ECO:0000313" key="1">
    <source>
        <dbReference type="EMBL" id="MBL4937721.1"/>
    </source>
</evidence>
<comment type="caution">
    <text evidence="1">The sequence shown here is derived from an EMBL/GenBank/DDBJ whole genome shotgun (WGS) entry which is preliminary data.</text>
</comment>
<dbReference type="Proteomes" id="UP000632377">
    <property type="component" value="Unassembled WGS sequence"/>
</dbReference>
<dbReference type="EMBL" id="JAESWC010000017">
    <property type="protein sequence ID" value="MBL4937721.1"/>
    <property type="molecule type" value="Genomic_DNA"/>
</dbReference>
<reference evidence="1 2" key="1">
    <citation type="submission" date="2021-01" db="EMBL/GenBank/DDBJ databases">
        <title>Genome public.</title>
        <authorList>
            <person name="Liu C."/>
            <person name="Sun Q."/>
        </authorList>
    </citation>
    <scope>NUCLEOTIDE SEQUENCE [LARGE SCALE GENOMIC DNA]</scope>
    <source>
        <strain evidence="1 2">YIM B02515</strain>
    </source>
</reference>
<name>A0ABS1TEQ2_9CLOT</name>
<evidence type="ECO:0000313" key="2">
    <source>
        <dbReference type="Proteomes" id="UP000632377"/>
    </source>
</evidence>